<evidence type="ECO:0000256" key="3">
    <source>
        <dbReference type="ARBA" id="ARBA00022448"/>
    </source>
</evidence>
<dbReference type="PROSITE" id="PS00211">
    <property type="entry name" value="ABC_TRANSPORTER_1"/>
    <property type="match status" value="1"/>
</dbReference>
<dbReference type="InterPro" id="IPR015856">
    <property type="entry name" value="ABC_transpr_CbiO/EcfA_su"/>
</dbReference>
<dbReference type="InterPro" id="IPR050095">
    <property type="entry name" value="ECF_ABC_transporter_ATP-bd"/>
</dbReference>
<evidence type="ECO:0000313" key="11">
    <source>
        <dbReference type="Proteomes" id="UP000010880"/>
    </source>
</evidence>
<dbReference type="KEGG" id="hhl:Halha_1753"/>
<comment type="similarity">
    <text evidence="2">Belongs to the ABC transporter superfamily.</text>
</comment>
<evidence type="ECO:0000256" key="4">
    <source>
        <dbReference type="ARBA" id="ARBA00022475"/>
    </source>
</evidence>
<dbReference type="PANTHER" id="PTHR43553">
    <property type="entry name" value="HEAVY METAL TRANSPORTER"/>
    <property type="match status" value="1"/>
</dbReference>
<evidence type="ECO:0000256" key="1">
    <source>
        <dbReference type="ARBA" id="ARBA00004202"/>
    </source>
</evidence>
<keyword evidence="5" id="KW-0547">Nucleotide-binding</keyword>
<dbReference type="PANTHER" id="PTHR43553:SF24">
    <property type="entry name" value="ENERGY-COUPLING FACTOR TRANSPORTER ATP-BINDING PROTEIN ECFA1"/>
    <property type="match status" value="1"/>
</dbReference>
<organism evidence="10 11">
    <name type="scientific">Halobacteroides halobius (strain ATCC 35273 / DSM 5150 / MD-1)</name>
    <dbReference type="NCBI Taxonomy" id="748449"/>
    <lineage>
        <taxon>Bacteria</taxon>
        <taxon>Bacillati</taxon>
        <taxon>Bacillota</taxon>
        <taxon>Clostridia</taxon>
        <taxon>Halanaerobiales</taxon>
        <taxon>Halobacteroidaceae</taxon>
        <taxon>Halobacteroides</taxon>
    </lineage>
</organism>
<gene>
    <name evidence="10" type="ordered locus">Halha_1753</name>
</gene>
<dbReference type="eggNOG" id="COG1122">
    <property type="taxonomic scope" value="Bacteria"/>
</dbReference>
<evidence type="ECO:0000256" key="5">
    <source>
        <dbReference type="ARBA" id="ARBA00022741"/>
    </source>
</evidence>
<dbReference type="STRING" id="748449.Halha_1753"/>
<dbReference type="GO" id="GO:0042626">
    <property type="term" value="F:ATPase-coupled transmembrane transporter activity"/>
    <property type="evidence" value="ECO:0007669"/>
    <property type="project" value="TreeGrafter"/>
</dbReference>
<evidence type="ECO:0000256" key="7">
    <source>
        <dbReference type="ARBA" id="ARBA00022967"/>
    </source>
</evidence>
<reference evidence="11" key="1">
    <citation type="submission" date="2012-02" db="EMBL/GenBank/DDBJ databases">
        <title>The complete genome of Halobacteroides halobius DSM 5150.</title>
        <authorList>
            <person name="Lucas S."/>
            <person name="Copeland A."/>
            <person name="Lapidus A."/>
            <person name="Glavina del Rio T."/>
            <person name="Dalin E."/>
            <person name="Tice H."/>
            <person name="Bruce D."/>
            <person name="Goodwin L."/>
            <person name="Pitluck S."/>
            <person name="Peters L."/>
            <person name="Mikhailova N."/>
            <person name="Gu W."/>
            <person name="Kyrpides N."/>
            <person name="Mavromatis K."/>
            <person name="Ivanova N."/>
            <person name="Brettin T."/>
            <person name="Detter J.C."/>
            <person name="Han C."/>
            <person name="Larimer F."/>
            <person name="Land M."/>
            <person name="Hauser L."/>
            <person name="Markowitz V."/>
            <person name="Cheng J.-F."/>
            <person name="Hugenholtz P."/>
            <person name="Woyke T."/>
            <person name="Wu D."/>
            <person name="Tindall B."/>
            <person name="Pomrenke H."/>
            <person name="Brambilla E."/>
            <person name="Klenk H.-P."/>
            <person name="Eisen J.A."/>
        </authorList>
    </citation>
    <scope>NUCLEOTIDE SEQUENCE [LARGE SCALE GENOMIC DNA]</scope>
    <source>
        <strain evidence="11">ATCC 35273 / DSM 5150 / MD-1</strain>
    </source>
</reference>
<dbReference type="InterPro" id="IPR003439">
    <property type="entry name" value="ABC_transporter-like_ATP-bd"/>
</dbReference>
<sequence length="269" mass="30261">MKENILQVRDLTFSYTGTQEILKEVSFSIQRNEPTVLLGPNGAGKSTLIFNLLNLEVPDKGQIYLKGQSLEEIEEDKLRQQVAYIFQNPDDQVFAPTVKEDILFGPIQFGLPAKEQEKRLEEVVELLQISHLLARNPRHLSYGEKRRVALAGALIIDPELIFLDEPLAFLDPPGQQLLIEIMKQLTSQGKTLLVATHDLNFAAEWGEKFLVLDAGELVASGDKRVLKEQEAVFGDNLPLVSQVFKKVVPDDKLPLTIKEAKKLLNKLLK</sequence>
<dbReference type="OrthoDB" id="9814634at2"/>
<keyword evidence="7" id="KW-1278">Translocase</keyword>
<keyword evidence="6" id="KW-0067">ATP-binding</keyword>
<dbReference type="RefSeq" id="WP_015327405.1">
    <property type="nucleotide sequence ID" value="NC_019978.1"/>
</dbReference>
<dbReference type="FunFam" id="3.40.50.300:FF:000224">
    <property type="entry name" value="Energy-coupling factor transporter ATP-binding protein EcfA"/>
    <property type="match status" value="1"/>
</dbReference>
<protein>
    <submittedName>
        <fullName evidence="10">ABC-type cobalt transport system, ATPase component</fullName>
    </submittedName>
</protein>
<dbReference type="Pfam" id="PF00005">
    <property type="entry name" value="ABC_tran"/>
    <property type="match status" value="1"/>
</dbReference>
<dbReference type="Proteomes" id="UP000010880">
    <property type="component" value="Chromosome"/>
</dbReference>
<dbReference type="InterPro" id="IPR003593">
    <property type="entry name" value="AAA+_ATPase"/>
</dbReference>
<dbReference type="GO" id="GO:0016887">
    <property type="term" value="F:ATP hydrolysis activity"/>
    <property type="evidence" value="ECO:0007669"/>
    <property type="project" value="InterPro"/>
</dbReference>
<dbReference type="CDD" id="cd03225">
    <property type="entry name" value="ABC_cobalt_CbiO_domain1"/>
    <property type="match status" value="1"/>
</dbReference>
<dbReference type="Gene3D" id="3.40.50.300">
    <property type="entry name" value="P-loop containing nucleotide triphosphate hydrolases"/>
    <property type="match status" value="1"/>
</dbReference>
<feature type="domain" description="ABC transporter" evidence="9">
    <location>
        <begin position="6"/>
        <end position="239"/>
    </location>
</feature>
<comment type="subcellular location">
    <subcellularLocation>
        <location evidence="1">Cell membrane</location>
        <topology evidence="1">Peripheral membrane protein</topology>
    </subcellularLocation>
</comment>
<accession>L0KBC9</accession>
<dbReference type="InterPro" id="IPR027417">
    <property type="entry name" value="P-loop_NTPase"/>
</dbReference>
<dbReference type="InterPro" id="IPR017871">
    <property type="entry name" value="ABC_transporter-like_CS"/>
</dbReference>
<dbReference type="SUPFAM" id="SSF52540">
    <property type="entry name" value="P-loop containing nucleoside triphosphate hydrolases"/>
    <property type="match status" value="1"/>
</dbReference>
<name>L0KBC9_HALHC</name>
<evidence type="ECO:0000256" key="2">
    <source>
        <dbReference type="ARBA" id="ARBA00005417"/>
    </source>
</evidence>
<dbReference type="AlphaFoldDB" id="L0KBC9"/>
<dbReference type="SMART" id="SM00382">
    <property type="entry name" value="AAA"/>
    <property type="match status" value="1"/>
</dbReference>
<dbReference type="HOGENOM" id="CLU_000604_1_22_9"/>
<dbReference type="EMBL" id="CP003359">
    <property type="protein sequence ID" value="AGB41689.1"/>
    <property type="molecule type" value="Genomic_DNA"/>
</dbReference>
<dbReference type="GO" id="GO:0005524">
    <property type="term" value="F:ATP binding"/>
    <property type="evidence" value="ECO:0007669"/>
    <property type="project" value="UniProtKB-KW"/>
</dbReference>
<evidence type="ECO:0000256" key="6">
    <source>
        <dbReference type="ARBA" id="ARBA00022840"/>
    </source>
</evidence>
<keyword evidence="3" id="KW-0813">Transport</keyword>
<keyword evidence="8" id="KW-0472">Membrane</keyword>
<dbReference type="PROSITE" id="PS50893">
    <property type="entry name" value="ABC_TRANSPORTER_2"/>
    <property type="match status" value="1"/>
</dbReference>
<evidence type="ECO:0000313" key="10">
    <source>
        <dbReference type="EMBL" id="AGB41689.1"/>
    </source>
</evidence>
<evidence type="ECO:0000256" key="8">
    <source>
        <dbReference type="ARBA" id="ARBA00023136"/>
    </source>
</evidence>
<keyword evidence="4" id="KW-1003">Cell membrane</keyword>
<proteinExistence type="inferred from homology"/>
<evidence type="ECO:0000259" key="9">
    <source>
        <dbReference type="PROSITE" id="PS50893"/>
    </source>
</evidence>
<keyword evidence="11" id="KW-1185">Reference proteome</keyword>
<dbReference type="GO" id="GO:0043190">
    <property type="term" value="C:ATP-binding cassette (ABC) transporter complex"/>
    <property type="evidence" value="ECO:0007669"/>
    <property type="project" value="TreeGrafter"/>
</dbReference>